<feature type="compositionally biased region" description="Pro residues" evidence="1">
    <location>
        <begin position="79"/>
        <end position="88"/>
    </location>
</feature>
<reference evidence="2" key="1">
    <citation type="submission" date="2021-01" db="UniProtKB">
        <authorList>
            <consortium name="EnsemblMetazoa"/>
        </authorList>
    </citation>
    <scope>IDENTIFICATION</scope>
</reference>
<accession>A0A7M7JKP3</accession>
<evidence type="ECO:0000313" key="2">
    <source>
        <dbReference type="EnsemblMetazoa" id="XP_022653453"/>
    </source>
</evidence>
<evidence type="ECO:0000313" key="3">
    <source>
        <dbReference type="Proteomes" id="UP000594260"/>
    </source>
</evidence>
<dbReference type="OrthoDB" id="6134417at2759"/>
<dbReference type="InterPro" id="IPR052752">
    <property type="entry name" value="NACHT-WD_repeat"/>
</dbReference>
<feature type="compositionally biased region" description="Polar residues" evidence="1">
    <location>
        <begin position="54"/>
        <end position="70"/>
    </location>
</feature>
<dbReference type="KEGG" id="vde:111247132"/>
<dbReference type="RefSeq" id="XP_022653453.1">
    <property type="nucleotide sequence ID" value="XM_022797718.1"/>
</dbReference>
<dbReference type="PANTHER" id="PTHR19871:SF45">
    <property type="entry name" value="NACHT DOMAIN-CONTAINING PROTEIN"/>
    <property type="match status" value="1"/>
</dbReference>
<organism evidence="2 3">
    <name type="scientific">Varroa destructor</name>
    <name type="common">Honeybee mite</name>
    <dbReference type="NCBI Taxonomy" id="109461"/>
    <lineage>
        <taxon>Eukaryota</taxon>
        <taxon>Metazoa</taxon>
        <taxon>Ecdysozoa</taxon>
        <taxon>Arthropoda</taxon>
        <taxon>Chelicerata</taxon>
        <taxon>Arachnida</taxon>
        <taxon>Acari</taxon>
        <taxon>Parasitiformes</taxon>
        <taxon>Mesostigmata</taxon>
        <taxon>Gamasina</taxon>
        <taxon>Dermanyssoidea</taxon>
        <taxon>Varroidae</taxon>
        <taxon>Varroa</taxon>
    </lineage>
</organism>
<dbReference type="EnsemblMetazoa" id="XM_022797719">
    <property type="protein sequence ID" value="XP_022653454"/>
    <property type="gene ID" value="LOC111247132"/>
</dbReference>
<feature type="region of interest" description="Disordered" evidence="1">
    <location>
        <begin position="353"/>
        <end position="378"/>
    </location>
</feature>
<dbReference type="GeneID" id="111247132"/>
<dbReference type="Gene3D" id="2.130.10.10">
    <property type="entry name" value="YVTN repeat-like/Quinoprotein amine dehydrogenase"/>
    <property type="match status" value="2"/>
</dbReference>
<dbReference type="RefSeq" id="XP_022653454.1">
    <property type="nucleotide sequence ID" value="XM_022797719.1"/>
</dbReference>
<feature type="compositionally biased region" description="Gly residues" evidence="1">
    <location>
        <begin position="16"/>
        <end position="26"/>
    </location>
</feature>
<dbReference type="SUPFAM" id="SSF50998">
    <property type="entry name" value="Quinoprotein alcohol dehydrogenase-like"/>
    <property type="match status" value="1"/>
</dbReference>
<keyword evidence="3" id="KW-1185">Reference proteome</keyword>
<proteinExistence type="predicted"/>
<name>A0A7M7JKP3_VARDE</name>
<dbReference type="PANTHER" id="PTHR19871">
    <property type="entry name" value="BETA TRANSDUCIN-RELATED PROTEIN"/>
    <property type="match status" value="1"/>
</dbReference>
<feature type="region of interest" description="Disordered" evidence="1">
    <location>
        <begin position="1"/>
        <end position="92"/>
    </location>
</feature>
<sequence>MGANCSSAQKKKRSGSGDGETAGAGGRRASSESVPYGDVAATGGGGQGSTGPGHQNNTKQRTSQPTSAAVQHSHGISAAPPPAQPPFGPTDDELVAQSIFPEAVWHLLRGRKPCQFGQQFSANAGAVGGAAVEQLFANISKQVTIYTISTSDWLPERKHLMENVFEDVREFAQRIGYALNFVDLCWALNYRKIPHAKVEALSRMTINRLKNQGKLVALVLLDERAHRLQYTLPPELPEDVFNALLANCPEHAPVVQRFYKISSEGSEKTMARLFEPRVDDITNELHTQLVEAFLAGLSPAMKDKYLVSLIESELKATVFTPSDLSTAGEDMDSLRGKHAIWLERRIYGVSQTTDGACSQERQKSSDSNGASAENDTDGWQAKRYNHLRGLLEDNLTSAQKLIIRTSKNNPGYYSELAKIVREALEELIKGVRDEDLEVEASSPARGVPDSLYLELCEQSRLKEVLLRQEEMTTGEAEFCKLFSQRLACGKLFIVHSNKNVSHMAAQIIEAMTSSSASDGESLLKPRAILYRFCNRTVNSSNVERIVRSLQEQLCFLTGRSASEGSLSFEEHRMRGHPFTPPKPAGNEMDKKTNCQEYVFLLDAQYGDNLGGLCDLIPETLASNVAVIILAHSGSTMCDRLKAVGNLDKSLVELQESVKMDPEMEEAPVFDIDELISAEAQAMFEGVLACSRYGLMERDIMDLLSTKPSYFRNNCPLIDAMQASDCRHAPYAIWAVFAAVNQRRLIVQNHAGRVIYSLLGVASGGLAAKWHDVLFDFFDRHWNKECSVLVQDELAFQKIRNNKMVPNTYYDLDYLSKRLSLEFSDPYAVLEELRLVNDRTLRSVLEHAAFALRYDAAQLFAQLTEHVWSAKDEGDKFDRLKSLLLHADRWRSRVGTFIPLDSISSLAFGDSPAKLGPEIDSRAKKLSNLYVMKGDSIHLVSTSEDAAEICVWNAIQQKAVRRIYGLNQPRELRLIDNRRVLVLCNRELRVYDLDAGHLLVKLKGVMHQQMAFFGLHSPDYVVALSRNRMYVNMMNLQSGDLETTFKVGEDRFLNSLLVSANGRICVCGDETQKPFPLLVWDLDKRKLLYDLRIAHHEFLTRLSAISSDGHYVVCVCRELADGAPNFIIVYDLQSGTLFKKWKPQRSSVSIAVSSAASLVLNGLDNALLVVWDLGTGQRKYTLKGHTAPVDEIRLEPEMGRRALTYSSYQHIDGSVRVWDVDKGVCLAVYTPSLPVLCGQILPGGEACVLALDGRDRLVACALLERSKAGAIREAFQKLTNAANKQVYGTEAKYGLEVELKDA</sequence>
<dbReference type="InParanoid" id="A0A7M7JKP3"/>
<dbReference type="InterPro" id="IPR011047">
    <property type="entry name" value="Quinoprotein_ADH-like_sf"/>
</dbReference>
<evidence type="ECO:0000256" key="1">
    <source>
        <dbReference type="SAM" id="MobiDB-lite"/>
    </source>
</evidence>
<dbReference type="EnsemblMetazoa" id="XM_022797718">
    <property type="protein sequence ID" value="XP_022653453"/>
    <property type="gene ID" value="LOC111247132"/>
</dbReference>
<dbReference type="Proteomes" id="UP000594260">
    <property type="component" value="Unplaced"/>
</dbReference>
<protein>
    <submittedName>
        <fullName evidence="2">Uncharacterized protein</fullName>
    </submittedName>
</protein>
<dbReference type="InterPro" id="IPR015943">
    <property type="entry name" value="WD40/YVTN_repeat-like_dom_sf"/>
</dbReference>
<feature type="compositionally biased region" description="Gly residues" evidence="1">
    <location>
        <begin position="42"/>
        <end position="51"/>
    </location>
</feature>